<gene>
    <name evidence="1" type="ORF">SAMN04487974_11480</name>
</gene>
<accession>A0A1G7YM08</accession>
<proteinExistence type="predicted"/>
<name>A0A1G7YM08_9HYPH</name>
<sequence length="102" mass="11246">MTGNKTPSFLSYGTASDAMLEAFESLAANRGRPKDAWVMQAFSETKYAYIHAAGEAWCAANPGEFASFEESPWMEFTCLALYAGCWPLYAIMDDGPCFSFPE</sequence>
<evidence type="ECO:0000313" key="2">
    <source>
        <dbReference type="Proteomes" id="UP000199495"/>
    </source>
</evidence>
<reference evidence="1 2" key="1">
    <citation type="submission" date="2016-10" db="EMBL/GenBank/DDBJ databases">
        <authorList>
            <person name="de Groot N.N."/>
        </authorList>
    </citation>
    <scope>NUCLEOTIDE SEQUENCE [LARGE SCALE GENOMIC DNA]</scope>
    <source>
        <strain evidence="1 2">CGMCC 1.10267</strain>
    </source>
</reference>
<dbReference type="EMBL" id="FNCS01000014">
    <property type="protein sequence ID" value="SDG97269.1"/>
    <property type="molecule type" value="Genomic_DNA"/>
</dbReference>
<dbReference type="AlphaFoldDB" id="A0A1G7YM08"/>
<dbReference type="OrthoDB" id="9836153at2"/>
<keyword evidence="2" id="KW-1185">Reference proteome</keyword>
<evidence type="ECO:0000313" key="1">
    <source>
        <dbReference type="EMBL" id="SDG97269.1"/>
    </source>
</evidence>
<organism evidence="1 2">
    <name type="scientific">Pelagibacterium luteolum</name>
    <dbReference type="NCBI Taxonomy" id="440168"/>
    <lineage>
        <taxon>Bacteria</taxon>
        <taxon>Pseudomonadati</taxon>
        <taxon>Pseudomonadota</taxon>
        <taxon>Alphaproteobacteria</taxon>
        <taxon>Hyphomicrobiales</taxon>
        <taxon>Devosiaceae</taxon>
        <taxon>Pelagibacterium</taxon>
    </lineage>
</organism>
<protein>
    <submittedName>
        <fullName evidence="1">Uncharacterized protein</fullName>
    </submittedName>
</protein>
<dbReference type="RefSeq" id="WP_090598008.1">
    <property type="nucleotide sequence ID" value="NZ_FNCS01000014.1"/>
</dbReference>
<dbReference type="Proteomes" id="UP000199495">
    <property type="component" value="Unassembled WGS sequence"/>
</dbReference>